<dbReference type="InterPro" id="IPR004919">
    <property type="entry name" value="GmrSD_N"/>
</dbReference>
<comment type="caution">
    <text evidence="2">The sequence shown here is derived from an EMBL/GenBank/DDBJ whole genome shotgun (WGS) entry which is preliminary data.</text>
</comment>
<name>A0AAW1PY89_9CHLO</name>
<evidence type="ECO:0000313" key="3">
    <source>
        <dbReference type="Proteomes" id="UP001489004"/>
    </source>
</evidence>
<reference evidence="2 3" key="1">
    <citation type="journal article" date="2024" name="Nat. Commun.">
        <title>Phylogenomics reveals the evolutionary origins of lichenization in chlorophyte algae.</title>
        <authorList>
            <person name="Puginier C."/>
            <person name="Libourel C."/>
            <person name="Otte J."/>
            <person name="Skaloud P."/>
            <person name="Haon M."/>
            <person name="Grisel S."/>
            <person name="Petersen M."/>
            <person name="Berrin J.G."/>
            <person name="Delaux P.M."/>
            <person name="Dal Grande F."/>
            <person name="Keller J."/>
        </authorList>
    </citation>
    <scope>NUCLEOTIDE SEQUENCE [LARGE SCALE GENOMIC DNA]</scope>
    <source>
        <strain evidence="2 3">SAG 2043</strain>
    </source>
</reference>
<proteinExistence type="predicted"/>
<protein>
    <recommendedName>
        <fullName evidence="1">GmrSD restriction endonucleases N-terminal domain-containing protein</fullName>
    </recommendedName>
</protein>
<sequence>MRQTALHTRTTPQRFAAAAVGCSDESSAAEEKSLETYFALYKAHVESKNYDLCDLKHKEEKGKLIMQPEYQRGFVWKEEASCKFIESVLLGLPVPEIWVHEREDPPGSKRMVYHVVDGKQRITSVISFMKGAFPGRPPPFRLQDLQTLRQLNGKAFKDLSDVLQARIEDYTIPARFLSSETGLDAIFAIYNRINSGGENLNNQQTRCAAFWGPSIRLLDELSSCGVF</sequence>
<dbReference type="PANTHER" id="PTHR39639:SF1">
    <property type="entry name" value="DUF262 DOMAIN-CONTAINING PROTEIN"/>
    <property type="match status" value="1"/>
</dbReference>
<dbReference type="AlphaFoldDB" id="A0AAW1PY89"/>
<dbReference type="PANTHER" id="PTHR39639">
    <property type="entry name" value="CHROMOSOME 16, WHOLE GENOME SHOTGUN SEQUENCE"/>
    <property type="match status" value="1"/>
</dbReference>
<dbReference type="EMBL" id="JALJOR010000008">
    <property type="protein sequence ID" value="KAK9813094.1"/>
    <property type="molecule type" value="Genomic_DNA"/>
</dbReference>
<gene>
    <name evidence="2" type="ORF">WJX72_008924</name>
</gene>
<evidence type="ECO:0000313" key="2">
    <source>
        <dbReference type="EMBL" id="KAK9813094.1"/>
    </source>
</evidence>
<dbReference type="Pfam" id="PF03235">
    <property type="entry name" value="GmrSD_N"/>
    <property type="match status" value="1"/>
</dbReference>
<evidence type="ECO:0000259" key="1">
    <source>
        <dbReference type="Pfam" id="PF03235"/>
    </source>
</evidence>
<organism evidence="2 3">
    <name type="scientific">[Myrmecia] bisecta</name>
    <dbReference type="NCBI Taxonomy" id="41462"/>
    <lineage>
        <taxon>Eukaryota</taxon>
        <taxon>Viridiplantae</taxon>
        <taxon>Chlorophyta</taxon>
        <taxon>core chlorophytes</taxon>
        <taxon>Trebouxiophyceae</taxon>
        <taxon>Trebouxiales</taxon>
        <taxon>Trebouxiaceae</taxon>
        <taxon>Myrmecia</taxon>
    </lineage>
</organism>
<accession>A0AAW1PY89</accession>
<dbReference type="Proteomes" id="UP001489004">
    <property type="component" value="Unassembled WGS sequence"/>
</dbReference>
<feature type="domain" description="GmrSD restriction endonucleases N-terminal" evidence="1">
    <location>
        <begin position="58"/>
        <end position="206"/>
    </location>
</feature>
<keyword evidence="3" id="KW-1185">Reference proteome</keyword>